<name>A0ABR0PJQ3_GOSAR</name>
<gene>
    <name evidence="1" type="ORF">PVK06_019307</name>
</gene>
<proteinExistence type="predicted"/>
<reference evidence="1 2" key="1">
    <citation type="submission" date="2023-03" db="EMBL/GenBank/DDBJ databases">
        <title>WGS of Gossypium arboreum.</title>
        <authorList>
            <person name="Yu D."/>
        </authorList>
    </citation>
    <scope>NUCLEOTIDE SEQUENCE [LARGE SCALE GENOMIC DNA]</scope>
    <source>
        <tissue evidence="1">Leaf</tissue>
    </source>
</reference>
<protein>
    <submittedName>
        <fullName evidence="1">Uncharacterized protein</fullName>
    </submittedName>
</protein>
<organism evidence="1 2">
    <name type="scientific">Gossypium arboreum</name>
    <name type="common">Tree cotton</name>
    <name type="synonym">Gossypium nanking</name>
    <dbReference type="NCBI Taxonomy" id="29729"/>
    <lineage>
        <taxon>Eukaryota</taxon>
        <taxon>Viridiplantae</taxon>
        <taxon>Streptophyta</taxon>
        <taxon>Embryophyta</taxon>
        <taxon>Tracheophyta</taxon>
        <taxon>Spermatophyta</taxon>
        <taxon>Magnoliopsida</taxon>
        <taxon>eudicotyledons</taxon>
        <taxon>Gunneridae</taxon>
        <taxon>Pentapetalae</taxon>
        <taxon>rosids</taxon>
        <taxon>malvids</taxon>
        <taxon>Malvales</taxon>
        <taxon>Malvaceae</taxon>
        <taxon>Malvoideae</taxon>
        <taxon>Gossypium</taxon>
    </lineage>
</organism>
<accession>A0ABR0PJQ3</accession>
<comment type="caution">
    <text evidence="1">The sequence shown here is derived from an EMBL/GenBank/DDBJ whole genome shotgun (WGS) entry which is preliminary data.</text>
</comment>
<dbReference type="EMBL" id="JARKNE010000006">
    <property type="protein sequence ID" value="KAK5824531.1"/>
    <property type="molecule type" value="Genomic_DNA"/>
</dbReference>
<dbReference type="Proteomes" id="UP001358586">
    <property type="component" value="Chromosome 6"/>
</dbReference>
<dbReference type="PANTHER" id="PTHR10775">
    <property type="entry name" value="OS08G0208400 PROTEIN"/>
    <property type="match status" value="1"/>
</dbReference>
<keyword evidence="2" id="KW-1185">Reference proteome</keyword>
<sequence length="105" mass="12617">MESVHLVEPVQQLIRLILIMLTISLLEKMTWKEKSRWMNKNTEDVNEDEGEAQLRKKSIKILRYFPLIPRLQRLFMSSKTTEYMRWHHDQRTDNGLLRHPADSLA</sequence>
<dbReference type="PANTHER" id="PTHR10775:SF173">
    <property type="match status" value="1"/>
</dbReference>
<evidence type="ECO:0000313" key="1">
    <source>
        <dbReference type="EMBL" id="KAK5824531.1"/>
    </source>
</evidence>
<evidence type="ECO:0000313" key="2">
    <source>
        <dbReference type="Proteomes" id="UP001358586"/>
    </source>
</evidence>